<evidence type="ECO:0000256" key="5">
    <source>
        <dbReference type="ARBA" id="ARBA00022833"/>
    </source>
</evidence>
<feature type="domain" description="THAP-type" evidence="14">
    <location>
        <begin position="1"/>
        <end position="79"/>
    </location>
</feature>
<organism evidence="15">
    <name type="scientific">Ixodes ricinus</name>
    <name type="common">Common tick</name>
    <name type="synonym">Acarus ricinus</name>
    <dbReference type="NCBI Taxonomy" id="34613"/>
    <lineage>
        <taxon>Eukaryota</taxon>
        <taxon>Metazoa</taxon>
        <taxon>Ecdysozoa</taxon>
        <taxon>Arthropoda</taxon>
        <taxon>Chelicerata</taxon>
        <taxon>Arachnida</taxon>
        <taxon>Acari</taxon>
        <taxon>Parasitiformes</taxon>
        <taxon>Ixodida</taxon>
        <taxon>Ixodoidea</taxon>
        <taxon>Ixodidae</taxon>
        <taxon>Ixodinae</taxon>
        <taxon>Ixodes</taxon>
    </lineage>
</organism>
<comment type="similarity">
    <text evidence="2">Belongs to the THAP1 family.</text>
</comment>
<dbReference type="InterPro" id="IPR026516">
    <property type="entry name" value="THAP1/10"/>
</dbReference>
<evidence type="ECO:0000256" key="9">
    <source>
        <dbReference type="ARBA" id="ARBA00023163"/>
    </source>
</evidence>
<keyword evidence="8 12" id="KW-0238">DNA-binding</keyword>
<feature type="compositionally biased region" description="Polar residues" evidence="13">
    <location>
        <begin position="78"/>
        <end position="114"/>
    </location>
</feature>
<accession>V5H7U6</accession>
<keyword evidence="7" id="KW-0175">Coiled coil</keyword>
<dbReference type="PROSITE" id="PS50950">
    <property type="entry name" value="ZF_THAP"/>
    <property type="match status" value="1"/>
</dbReference>
<dbReference type="EMBL" id="GANP01005243">
    <property type="protein sequence ID" value="JAB79225.1"/>
    <property type="molecule type" value="mRNA"/>
</dbReference>
<evidence type="ECO:0000256" key="4">
    <source>
        <dbReference type="ARBA" id="ARBA00022771"/>
    </source>
</evidence>
<dbReference type="Pfam" id="PF05485">
    <property type="entry name" value="THAP"/>
    <property type="match status" value="1"/>
</dbReference>
<feature type="non-terminal residue" evidence="15">
    <location>
        <position position="317"/>
    </location>
</feature>
<keyword evidence="6" id="KW-0805">Transcription regulation</keyword>
<dbReference type="GO" id="GO:0043565">
    <property type="term" value="F:sequence-specific DNA binding"/>
    <property type="evidence" value="ECO:0007669"/>
    <property type="project" value="InterPro"/>
</dbReference>
<dbReference type="SUPFAM" id="SSF57716">
    <property type="entry name" value="Glucocorticoid receptor-like (DNA-binding domain)"/>
    <property type="match status" value="1"/>
</dbReference>
<evidence type="ECO:0000259" key="14">
    <source>
        <dbReference type="PROSITE" id="PS50950"/>
    </source>
</evidence>
<evidence type="ECO:0000256" key="2">
    <source>
        <dbReference type="ARBA" id="ARBA00006177"/>
    </source>
</evidence>
<dbReference type="AlphaFoldDB" id="V5H7U6"/>
<sequence length="317" mass="35098">RCCVASCKRKFRKGSGISLHEFPSDPKLRQEWIKAVYYEGFTLYIESYKVCSDHFKQTDFKQTDAKQRFLKKGTVPSIFSTDSENLPPNKESSSVRQKQNDVQGNSDTQESKSILPNDGPGWGSSSDNSSTRAVTIKTEPPEYVEQDEGPSSHLVSVKSEPLCYDDVRESHSLVPAFMKGYTDVTKVRFHFNAERQVSEETRRQHSAAVAVKIEPPDLTEVHTEAVSTGTGLDGSSGNTAMTAVTIKTEPEWYEEVWEPGNPVPALTKGEPPDYTDVTKVMFHVNPEPQVSKGAQQLGNAAVAVKIEPQDPTEVDAP</sequence>
<dbReference type="GO" id="GO:0005654">
    <property type="term" value="C:nucleoplasm"/>
    <property type="evidence" value="ECO:0007669"/>
    <property type="project" value="UniProtKB-SubCell"/>
</dbReference>
<feature type="non-terminal residue" evidence="15">
    <location>
        <position position="1"/>
    </location>
</feature>
<feature type="region of interest" description="Disordered" evidence="13">
    <location>
        <begin position="78"/>
        <end position="133"/>
    </location>
</feature>
<evidence type="ECO:0000256" key="6">
    <source>
        <dbReference type="ARBA" id="ARBA00023015"/>
    </source>
</evidence>
<keyword evidence="4 12" id="KW-0863">Zinc-finger</keyword>
<evidence type="ECO:0000313" key="15">
    <source>
        <dbReference type="EMBL" id="JAB79225.1"/>
    </source>
</evidence>
<keyword evidence="3" id="KW-0479">Metal-binding</keyword>
<proteinExistence type="evidence at transcript level"/>
<evidence type="ECO:0000256" key="3">
    <source>
        <dbReference type="ARBA" id="ARBA00022723"/>
    </source>
</evidence>
<protein>
    <recommendedName>
        <fullName evidence="14">THAP-type domain-containing protein</fullName>
    </recommendedName>
</protein>
<keyword evidence="9" id="KW-0804">Transcription</keyword>
<evidence type="ECO:0000256" key="8">
    <source>
        <dbReference type="ARBA" id="ARBA00023125"/>
    </source>
</evidence>
<reference evidence="15" key="1">
    <citation type="journal article" date="2015" name="Sci. Rep.">
        <title>Tissue- and time-dependent transcription in Ixodes ricinus salivary glands and midguts when blood feeding on the vertebrate host.</title>
        <authorList>
            <person name="Kotsyfakis M."/>
            <person name="Schwarz A."/>
            <person name="Erhart J."/>
            <person name="Ribeiro J.M."/>
        </authorList>
    </citation>
    <scope>NUCLEOTIDE SEQUENCE</scope>
    <source>
        <tissue evidence="15">Salivary gland and midgut</tissue>
    </source>
</reference>
<keyword evidence="10" id="KW-0539">Nucleus</keyword>
<evidence type="ECO:0000256" key="7">
    <source>
        <dbReference type="ARBA" id="ARBA00023054"/>
    </source>
</evidence>
<dbReference type="SMART" id="SM00980">
    <property type="entry name" value="THAP"/>
    <property type="match status" value="1"/>
</dbReference>
<dbReference type="SMART" id="SM00692">
    <property type="entry name" value="DM3"/>
    <property type="match status" value="1"/>
</dbReference>
<evidence type="ECO:0000256" key="11">
    <source>
        <dbReference type="ARBA" id="ARBA00023306"/>
    </source>
</evidence>
<name>V5H7U6_IXORI</name>
<feature type="compositionally biased region" description="Polar residues" evidence="13">
    <location>
        <begin position="123"/>
        <end position="133"/>
    </location>
</feature>
<dbReference type="GO" id="GO:0008270">
    <property type="term" value="F:zinc ion binding"/>
    <property type="evidence" value="ECO:0007669"/>
    <property type="project" value="UniProtKB-KW"/>
</dbReference>
<dbReference type="InterPro" id="IPR006612">
    <property type="entry name" value="THAP_Znf"/>
</dbReference>
<dbReference type="Gene3D" id="6.20.210.20">
    <property type="entry name" value="THAP domain"/>
    <property type="match status" value="1"/>
</dbReference>
<dbReference type="PANTHER" id="PTHR46600">
    <property type="entry name" value="THAP DOMAIN-CONTAINING"/>
    <property type="match status" value="1"/>
</dbReference>
<keyword evidence="5" id="KW-0862">Zinc</keyword>
<evidence type="ECO:0000256" key="12">
    <source>
        <dbReference type="PROSITE-ProRule" id="PRU00309"/>
    </source>
</evidence>
<keyword evidence="11" id="KW-0131">Cell cycle</keyword>
<evidence type="ECO:0000256" key="13">
    <source>
        <dbReference type="SAM" id="MobiDB-lite"/>
    </source>
</evidence>
<evidence type="ECO:0000256" key="1">
    <source>
        <dbReference type="ARBA" id="ARBA00004642"/>
    </source>
</evidence>
<dbReference type="PANTHER" id="PTHR46600:SF1">
    <property type="entry name" value="THAP DOMAIN-CONTAINING PROTEIN 1"/>
    <property type="match status" value="1"/>
</dbReference>
<comment type="subcellular location">
    <subcellularLocation>
        <location evidence="1">Nucleus</location>
        <location evidence="1">Nucleoplasm</location>
    </subcellularLocation>
</comment>
<dbReference type="InterPro" id="IPR038441">
    <property type="entry name" value="THAP_Znf_sf"/>
</dbReference>
<evidence type="ECO:0000256" key="10">
    <source>
        <dbReference type="ARBA" id="ARBA00023242"/>
    </source>
</evidence>